<evidence type="ECO:0008006" key="6">
    <source>
        <dbReference type="Google" id="ProtNLM"/>
    </source>
</evidence>
<name>A0AAV0ARW1_PHAPC</name>
<proteinExistence type="predicted"/>
<evidence type="ECO:0000256" key="2">
    <source>
        <dbReference type="SAM" id="Phobius"/>
    </source>
</evidence>
<accession>A0AAV0ARW1</accession>
<evidence type="ECO:0000256" key="1">
    <source>
        <dbReference type="SAM" id="MobiDB-lite"/>
    </source>
</evidence>
<keyword evidence="2" id="KW-0472">Membrane</keyword>
<feature type="compositionally biased region" description="Basic and acidic residues" evidence="1">
    <location>
        <begin position="81"/>
        <end position="91"/>
    </location>
</feature>
<dbReference type="Proteomes" id="UP001153365">
    <property type="component" value="Unassembled WGS sequence"/>
</dbReference>
<evidence type="ECO:0000313" key="4">
    <source>
        <dbReference type="EMBL" id="CAH7670791.1"/>
    </source>
</evidence>
<organism evidence="4 5">
    <name type="scientific">Phakopsora pachyrhizi</name>
    <name type="common">Asian soybean rust disease fungus</name>
    <dbReference type="NCBI Taxonomy" id="170000"/>
    <lineage>
        <taxon>Eukaryota</taxon>
        <taxon>Fungi</taxon>
        <taxon>Dikarya</taxon>
        <taxon>Basidiomycota</taxon>
        <taxon>Pucciniomycotina</taxon>
        <taxon>Pucciniomycetes</taxon>
        <taxon>Pucciniales</taxon>
        <taxon>Phakopsoraceae</taxon>
        <taxon>Phakopsora</taxon>
    </lineage>
</organism>
<evidence type="ECO:0000256" key="3">
    <source>
        <dbReference type="SAM" id="SignalP"/>
    </source>
</evidence>
<keyword evidence="3" id="KW-0732">Signal</keyword>
<keyword evidence="2" id="KW-0812">Transmembrane</keyword>
<feature type="signal peptide" evidence="3">
    <location>
        <begin position="1"/>
        <end position="16"/>
    </location>
</feature>
<keyword evidence="5" id="KW-1185">Reference proteome</keyword>
<feature type="chain" id="PRO_5044885455" description="Secreted protein" evidence="3">
    <location>
        <begin position="17"/>
        <end position="103"/>
    </location>
</feature>
<dbReference type="AlphaFoldDB" id="A0AAV0ARW1"/>
<evidence type="ECO:0000313" key="5">
    <source>
        <dbReference type="Proteomes" id="UP001153365"/>
    </source>
</evidence>
<protein>
    <recommendedName>
        <fullName evidence="6">Secreted protein</fullName>
    </recommendedName>
</protein>
<reference evidence="4" key="1">
    <citation type="submission" date="2022-06" db="EMBL/GenBank/DDBJ databases">
        <authorList>
            <consortium name="SYNGENTA / RWTH Aachen University"/>
        </authorList>
    </citation>
    <scope>NUCLEOTIDE SEQUENCE</scope>
</reference>
<feature type="compositionally biased region" description="Polar residues" evidence="1">
    <location>
        <begin position="92"/>
        <end position="103"/>
    </location>
</feature>
<feature type="transmembrane region" description="Helical" evidence="2">
    <location>
        <begin position="51"/>
        <end position="72"/>
    </location>
</feature>
<feature type="region of interest" description="Disordered" evidence="1">
    <location>
        <begin position="76"/>
        <end position="103"/>
    </location>
</feature>
<gene>
    <name evidence="4" type="ORF">PPACK8108_LOCUS5526</name>
</gene>
<comment type="caution">
    <text evidence="4">The sequence shown here is derived from an EMBL/GenBank/DDBJ whole genome shotgun (WGS) entry which is preliminary data.</text>
</comment>
<sequence length="103" mass="11438">MVTSFFLVTIVACASTVPPGFQCMTWVCQPVQVHLIGSTPNSYSESLSPQLLLYLIIFNSTAFKTLLYLFLYQPTNPSSSHRSDSTNHRSLQDTSQSVCKSLD</sequence>
<dbReference type="EMBL" id="CALTRL010001066">
    <property type="protein sequence ID" value="CAH7670791.1"/>
    <property type="molecule type" value="Genomic_DNA"/>
</dbReference>
<keyword evidence="2" id="KW-1133">Transmembrane helix</keyword>